<dbReference type="InterPro" id="IPR000307">
    <property type="entry name" value="Ribosomal_bS16"/>
</dbReference>
<dbReference type="NCBIfam" id="TIGR00002">
    <property type="entry name" value="S16"/>
    <property type="match status" value="1"/>
</dbReference>
<organism evidence="5 6">
    <name type="scientific">Candidatus Similichlamydia laticola</name>
    <dbReference type="NCBI Taxonomy" id="2170265"/>
    <lineage>
        <taxon>Bacteria</taxon>
        <taxon>Pseudomonadati</taxon>
        <taxon>Chlamydiota</taxon>
        <taxon>Chlamydiia</taxon>
        <taxon>Parachlamydiales</taxon>
        <taxon>Candidatus Parilichlamydiaceae</taxon>
        <taxon>Candidatus Similichlamydia</taxon>
    </lineage>
</organism>
<sequence length="113" mass="13244">MALKIRLRQQGQRNRKVYRFVVADARCPREGRYIECLGWYNPFAVGSQLEFVLSEEKTLYWLEKGAQPTESFLNFLNKSAPAAVQLLEARRSLRARKRKEERRRSATRRKAGA</sequence>
<evidence type="ECO:0000313" key="6">
    <source>
        <dbReference type="Proteomes" id="UP000253816"/>
    </source>
</evidence>
<protein>
    <recommendedName>
        <fullName evidence="3">Small ribosomal subunit protein bS16</fullName>
    </recommendedName>
</protein>
<keyword evidence="4" id="KW-0175">Coiled coil</keyword>
<dbReference type="GO" id="GO:0005737">
    <property type="term" value="C:cytoplasm"/>
    <property type="evidence" value="ECO:0007669"/>
    <property type="project" value="UniProtKB-ARBA"/>
</dbReference>
<comment type="caution">
    <text evidence="5">The sequence shown here is derived from an EMBL/GenBank/DDBJ whole genome shotgun (WGS) entry which is preliminary data.</text>
</comment>
<keyword evidence="1 3" id="KW-0689">Ribosomal protein</keyword>
<gene>
    <name evidence="3" type="primary">rpsP</name>
    <name evidence="5" type="ORF">HAT2_00486</name>
</gene>
<feature type="coiled-coil region" evidence="4">
    <location>
        <begin position="83"/>
        <end position="110"/>
    </location>
</feature>
<evidence type="ECO:0000256" key="3">
    <source>
        <dbReference type="HAMAP-Rule" id="MF_00385"/>
    </source>
</evidence>
<accession>A0A369K9Y2</accession>
<dbReference type="OrthoDB" id="9807878at2"/>
<evidence type="ECO:0000256" key="4">
    <source>
        <dbReference type="SAM" id="Coils"/>
    </source>
</evidence>
<evidence type="ECO:0000256" key="1">
    <source>
        <dbReference type="ARBA" id="ARBA00022980"/>
    </source>
</evidence>
<dbReference type="Proteomes" id="UP000253816">
    <property type="component" value="Unassembled WGS sequence"/>
</dbReference>
<dbReference type="Pfam" id="PF00886">
    <property type="entry name" value="Ribosomal_S16"/>
    <property type="match status" value="1"/>
</dbReference>
<dbReference type="SUPFAM" id="SSF54565">
    <property type="entry name" value="Ribosomal protein S16"/>
    <property type="match status" value="1"/>
</dbReference>
<dbReference type="GO" id="GO:0003735">
    <property type="term" value="F:structural constituent of ribosome"/>
    <property type="evidence" value="ECO:0007669"/>
    <property type="project" value="InterPro"/>
</dbReference>
<evidence type="ECO:0000256" key="2">
    <source>
        <dbReference type="ARBA" id="ARBA00023274"/>
    </source>
</evidence>
<dbReference type="PANTHER" id="PTHR12919">
    <property type="entry name" value="30S RIBOSOMAL PROTEIN S16"/>
    <property type="match status" value="1"/>
</dbReference>
<dbReference type="GO" id="GO:0006412">
    <property type="term" value="P:translation"/>
    <property type="evidence" value="ECO:0007669"/>
    <property type="project" value="UniProtKB-UniRule"/>
</dbReference>
<dbReference type="EMBL" id="QQBG01000017">
    <property type="protein sequence ID" value="RDB31409.1"/>
    <property type="molecule type" value="Genomic_DNA"/>
</dbReference>
<dbReference type="Gene3D" id="3.30.1320.10">
    <property type="match status" value="1"/>
</dbReference>
<proteinExistence type="inferred from homology"/>
<comment type="similarity">
    <text evidence="3">Belongs to the bacterial ribosomal protein bS16 family.</text>
</comment>
<keyword evidence="6" id="KW-1185">Reference proteome</keyword>
<dbReference type="HAMAP" id="MF_00385">
    <property type="entry name" value="Ribosomal_bS16"/>
    <property type="match status" value="1"/>
</dbReference>
<dbReference type="PANTHER" id="PTHR12919:SF20">
    <property type="entry name" value="SMALL RIBOSOMAL SUBUNIT PROTEIN BS16M"/>
    <property type="match status" value="1"/>
</dbReference>
<dbReference type="RefSeq" id="WP_114544460.1">
    <property type="nucleotide sequence ID" value="NZ_QQBG01000017.1"/>
</dbReference>
<dbReference type="AlphaFoldDB" id="A0A369K9Y2"/>
<keyword evidence="2 3" id="KW-0687">Ribonucleoprotein</keyword>
<dbReference type="GO" id="GO:0015935">
    <property type="term" value="C:small ribosomal subunit"/>
    <property type="evidence" value="ECO:0007669"/>
    <property type="project" value="TreeGrafter"/>
</dbReference>
<name>A0A369K9Y2_9BACT</name>
<evidence type="ECO:0000313" key="5">
    <source>
        <dbReference type="EMBL" id="RDB31409.1"/>
    </source>
</evidence>
<reference evidence="5 6" key="1">
    <citation type="submission" date="2018-07" db="EMBL/GenBank/DDBJ databases">
        <title>Comparative genomics of the Candidatus Parilichlamydiaceae reveals evidence of convergent evolution and genome reduction in the phylum Chlamydiae.</title>
        <authorList>
            <person name="Taylor-Brown A."/>
            <person name="Polkinghorne A."/>
        </authorList>
    </citation>
    <scope>NUCLEOTIDE SEQUENCE [LARGE SCALE GENOMIC DNA]</scope>
    <source>
        <strain evidence="5 6">Hat2</strain>
    </source>
</reference>
<dbReference type="InterPro" id="IPR023803">
    <property type="entry name" value="Ribosomal_bS16_dom_sf"/>
</dbReference>